<evidence type="ECO:0000313" key="3">
    <source>
        <dbReference type="Proteomes" id="UP000033109"/>
    </source>
</evidence>
<evidence type="ECO:0000313" key="2">
    <source>
        <dbReference type="EMBL" id="AKD04736.1"/>
    </source>
</evidence>
<dbReference type="Proteomes" id="UP000033109">
    <property type="component" value="Chromosome"/>
</dbReference>
<dbReference type="Gene3D" id="3.60.15.10">
    <property type="entry name" value="Ribonuclease Z/Hydroxyacylglutathione hydrolase-like"/>
    <property type="match status" value="1"/>
</dbReference>
<dbReference type="InterPro" id="IPR036866">
    <property type="entry name" value="RibonucZ/Hydroxyglut_hydro"/>
</dbReference>
<reference evidence="2 3" key="1">
    <citation type="journal article" date="2015" name="Sci. Rep.">
        <title>Unraveling adaptation of Pontibacter korlensis to radiation and infertility in desert through complete genome and comparative transcriptomic analysis.</title>
        <authorList>
            <person name="Dai J."/>
            <person name="Dai W."/>
            <person name="Qiu C."/>
            <person name="Yang Z."/>
            <person name="Zhang Y."/>
            <person name="Zhou M."/>
            <person name="Zhang L."/>
            <person name="Fang C."/>
            <person name="Gao Q."/>
            <person name="Yang Q."/>
            <person name="Li X."/>
            <person name="Wang Z."/>
            <person name="Wang Z."/>
            <person name="Jia Z."/>
            <person name="Chen X."/>
        </authorList>
    </citation>
    <scope>NUCLEOTIDE SEQUENCE [LARGE SCALE GENOMIC DNA]</scope>
    <source>
        <strain evidence="2 3">X14-1T</strain>
    </source>
</reference>
<proteinExistence type="predicted"/>
<dbReference type="InterPro" id="IPR050114">
    <property type="entry name" value="UPF0173_UPF0282_UlaG_hydrolase"/>
</dbReference>
<dbReference type="PANTHER" id="PTHR43546">
    <property type="entry name" value="UPF0173 METAL-DEPENDENT HYDROLASE MJ1163-RELATED"/>
    <property type="match status" value="1"/>
</dbReference>
<keyword evidence="1" id="KW-0732">Signal</keyword>
<protein>
    <submittedName>
        <fullName evidence="2">Beta-lactamase</fullName>
    </submittedName>
</protein>
<dbReference type="OrthoDB" id="9789133at2"/>
<dbReference type="Pfam" id="PF13483">
    <property type="entry name" value="Lactamase_B_3"/>
    <property type="match status" value="1"/>
</dbReference>
<dbReference type="HOGENOM" id="CLU_070010_0_0_10"/>
<organism evidence="2 3">
    <name type="scientific">Pontibacter korlensis</name>
    <dbReference type="NCBI Taxonomy" id="400092"/>
    <lineage>
        <taxon>Bacteria</taxon>
        <taxon>Pseudomonadati</taxon>
        <taxon>Bacteroidota</taxon>
        <taxon>Cytophagia</taxon>
        <taxon>Cytophagales</taxon>
        <taxon>Hymenobacteraceae</taxon>
        <taxon>Pontibacter</taxon>
    </lineage>
</organism>
<dbReference type="RefSeq" id="WP_046312657.1">
    <property type="nucleotide sequence ID" value="NZ_CBCSCY010000008.1"/>
</dbReference>
<dbReference type="AlphaFoldDB" id="A0A0E3UYT9"/>
<sequence>MKIKSMLALAFSLAFMQVQAQPTATPDTVQTKNGPLVIQPITHGSLVLNYNGKSIYVDPYNGVDGYQGLAKPDLILITDIHPDHLDLSTLGELEIKGVKMVVPQAVADKLPQQYKQQLVILKNGEKSTQQGISISAIPMYNLPQSADAMHTKGRGNGYLLEMGGKRVYISGDTEGIPEMRNLKNIDVAFVSMNLPYTMDVDQAADAVLEFKPKIVYPYHYRGQDGLSDVDSFQQQVNAKNKQIDVRLKEWYPNQ</sequence>
<feature type="signal peptide" evidence="1">
    <location>
        <begin position="1"/>
        <end position="20"/>
    </location>
</feature>
<dbReference type="PANTHER" id="PTHR43546:SF3">
    <property type="entry name" value="UPF0173 METAL-DEPENDENT HYDROLASE MJ1163"/>
    <property type="match status" value="1"/>
</dbReference>
<gene>
    <name evidence="2" type="ORF">PKOR_18580</name>
</gene>
<name>A0A0E3UYT9_9BACT</name>
<evidence type="ECO:0000256" key="1">
    <source>
        <dbReference type="SAM" id="SignalP"/>
    </source>
</evidence>
<dbReference type="KEGG" id="pko:PKOR_18580"/>
<dbReference type="SUPFAM" id="SSF56281">
    <property type="entry name" value="Metallo-hydrolase/oxidoreductase"/>
    <property type="match status" value="1"/>
</dbReference>
<feature type="chain" id="PRO_5002413261" evidence="1">
    <location>
        <begin position="21"/>
        <end position="254"/>
    </location>
</feature>
<accession>A0A0E3UYT9</accession>
<dbReference type="PATRIC" id="fig|400092.3.peg.4068"/>
<dbReference type="EMBL" id="CP009621">
    <property type="protein sequence ID" value="AKD04736.1"/>
    <property type="molecule type" value="Genomic_DNA"/>
</dbReference>
<keyword evidence="3" id="KW-1185">Reference proteome</keyword>
<dbReference type="STRING" id="400092.PKOR_18580"/>